<feature type="domain" description="Chitin-binding type-2" evidence="2">
    <location>
        <begin position="237"/>
        <end position="294"/>
    </location>
</feature>
<organism evidence="3 4">
    <name type="scientific">Megaselia scalaris</name>
    <name type="common">Humpbacked fly</name>
    <name type="synonym">Phora scalaris</name>
    <dbReference type="NCBI Taxonomy" id="36166"/>
    <lineage>
        <taxon>Eukaryota</taxon>
        <taxon>Metazoa</taxon>
        <taxon>Ecdysozoa</taxon>
        <taxon>Arthropoda</taxon>
        <taxon>Hexapoda</taxon>
        <taxon>Insecta</taxon>
        <taxon>Pterygota</taxon>
        <taxon>Neoptera</taxon>
        <taxon>Endopterygota</taxon>
        <taxon>Diptera</taxon>
        <taxon>Brachycera</taxon>
        <taxon>Muscomorpha</taxon>
        <taxon>Platypezoidea</taxon>
        <taxon>Phoridae</taxon>
        <taxon>Megaseliini</taxon>
        <taxon>Megaselia</taxon>
    </lineage>
</organism>
<evidence type="ECO:0000313" key="3">
    <source>
        <dbReference type="EnsemblMetazoa" id="MESCA001416-PA"/>
    </source>
</evidence>
<dbReference type="HOGENOM" id="CLU_948556_0_0_1"/>
<dbReference type="SUPFAM" id="SSF57625">
    <property type="entry name" value="Invertebrate chitin-binding proteins"/>
    <property type="match status" value="2"/>
</dbReference>
<reference evidence="3" key="2">
    <citation type="submission" date="2015-06" db="UniProtKB">
        <authorList>
            <consortium name="EnsemblMetazoa"/>
        </authorList>
    </citation>
    <scope>IDENTIFICATION</scope>
</reference>
<dbReference type="GO" id="GO:0008061">
    <property type="term" value="F:chitin binding"/>
    <property type="evidence" value="ECO:0007669"/>
    <property type="project" value="InterPro"/>
</dbReference>
<evidence type="ECO:0000256" key="1">
    <source>
        <dbReference type="SAM" id="SignalP"/>
    </source>
</evidence>
<dbReference type="InterPro" id="IPR002557">
    <property type="entry name" value="Chitin-bd_dom"/>
</dbReference>
<dbReference type="Pfam" id="PF01607">
    <property type="entry name" value="CBM_14"/>
    <property type="match status" value="1"/>
</dbReference>
<feature type="chain" id="PRO_5004588210" description="Chitin-binding type-2 domain-containing protein" evidence="1">
    <location>
        <begin position="19"/>
        <end position="294"/>
    </location>
</feature>
<evidence type="ECO:0000259" key="2">
    <source>
        <dbReference type="PROSITE" id="PS50940"/>
    </source>
</evidence>
<keyword evidence="4" id="KW-1185">Reference proteome</keyword>
<feature type="signal peptide" evidence="1">
    <location>
        <begin position="1"/>
        <end position="18"/>
    </location>
</feature>
<dbReference type="SMART" id="SM00494">
    <property type="entry name" value="ChtBD2"/>
    <property type="match status" value="3"/>
</dbReference>
<dbReference type="Proteomes" id="UP000015102">
    <property type="component" value="Unassembled WGS sequence"/>
</dbReference>
<keyword evidence="1" id="KW-0732">Signal</keyword>
<dbReference type="EMBL" id="CAQQ02045600">
    <property type="status" value="NOT_ANNOTATED_CDS"/>
    <property type="molecule type" value="Genomic_DNA"/>
</dbReference>
<proteinExistence type="predicted"/>
<feature type="domain" description="Chitin-binding type-2" evidence="2">
    <location>
        <begin position="124"/>
        <end position="187"/>
    </location>
</feature>
<dbReference type="Gene3D" id="2.170.140.10">
    <property type="entry name" value="Chitin binding domain"/>
    <property type="match status" value="1"/>
</dbReference>
<dbReference type="EMBL" id="CAQQ02045599">
    <property type="status" value="NOT_ANNOTATED_CDS"/>
    <property type="molecule type" value="Genomic_DNA"/>
</dbReference>
<dbReference type="AlphaFoldDB" id="T1GDM7"/>
<name>T1GDM7_MEGSC</name>
<dbReference type="PROSITE" id="PS50940">
    <property type="entry name" value="CHIT_BIND_II"/>
    <property type="match status" value="3"/>
</dbReference>
<feature type="domain" description="Chitin-binding type-2" evidence="2">
    <location>
        <begin position="64"/>
        <end position="123"/>
    </location>
</feature>
<sequence length="294" mass="33682">MKLLAFLTIFVLFWSVDAKAKSPQETACSLVPDKTYIADPENEKKFYKCENGKPIPGTFIDPTKIVCRGEQKGKVANPSECKKYYTCSKEKVTGDPEQCPKETPNFDANIRECVADKMYECPAKNHCALISNNFFTPHPNTKKPGSYILCMNTIALYGECREGFGYNQMLGVCDYGHKDPNFIICDNDIDTPVPNKCSQYYSCKNKEELTTCPQKQHFYFPNLNCVDAFSMDPPCEYDRCENMPNGWYIPVENTQCTKYYYCVDGKVSNNMGVECPKEYPYLNEEFQHCVKERP</sequence>
<dbReference type="STRING" id="36166.T1GDM7"/>
<protein>
    <recommendedName>
        <fullName evidence="2">Chitin-binding type-2 domain-containing protein</fullName>
    </recommendedName>
</protein>
<accession>T1GDM7</accession>
<dbReference type="EnsemblMetazoa" id="MESCA001416-RA">
    <property type="protein sequence ID" value="MESCA001416-PA"/>
    <property type="gene ID" value="MESCA001416"/>
</dbReference>
<dbReference type="GO" id="GO:0005576">
    <property type="term" value="C:extracellular region"/>
    <property type="evidence" value="ECO:0007669"/>
    <property type="project" value="InterPro"/>
</dbReference>
<reference evidence="4" key="1">
    <citation type="submission" date="2013-02" db="EMBL/GenBank/DDBJ databases">
        <authorList>
            <person name="Hughes D."/>
        </authorList>
    </citation>
    <scope>NUCLEOTIDE SEQUENCE</scope>
    <source>
        <strain>Durham</strain>
        <strain evidence="4">NC isolate 2 -- Noor lab</strain>
    </source>
</reference>
<dbReference type="InterPro" id="IPR036508">
    <property type="entry name" value="Chitin-bd_dom_sf"/>
</dbReference>
<evidence type="ECO:0000313" key="4">
    <source>
        <dbReference type="Proteomes" id="UP000015102"/>
    </source>
</evidence>